<comment type="cofactor">
    <cofactor evidence="9">
        <name>Mn(2+)</name>
        <dbReference type="ChEBI" id="CHEBI:29035"/>
    </cofactor>
    <text evidence="9">Binds 2 manganese ions per subunit.</text>
</comment>
<protein>
    <recommendedName>
        <fullName evidence="9 10">2,3-bisphosphoglycerate-independent phosphoglycerate mutase</fullName>
        <shortName evidence="9">BPG-independent PGAM</shortName>
        <shortName evidence="9">Phosphoglyceromutase</shortName>
        <shortName evidence="9">iPGM</shortName>
        <ecNumber evidence="9 10">5.4.2.12</ecNumber>
    </recommendedName>
</protein>
<dbReference type="InterPro" id="IPR006124">
    <property type="entry name" value="Metalloenzyme"/>
</dbReference>
<organism evidence="16 17">
    <name type="scientific">candidate division WWE3 bacterium</name>
    <dbReference type="NCBI Taxonomy" id="2053526"/>
    <lineage>
        <taxon>Bacteria</taxon>
        <taxon>Katanobacteria</taxon>
    </lineage>
</organism>
<evidence type="ECO:0000256" key="1">
    <source>
        <dbReference type="ARBA" id="ARBA00000370"/>
    </source>
</evidence>
<dbReference type="EC" id="5.4.2.12" evidence="9 10"/>
<dbReference type="Pfam" id="PF01676">
    <property type="entry name" value="Metalloenzyme"/>
    <property type="match status" value="1"/>
</dbReference>
<evidence type="ECO:0000256" key="8">
    <source>
        <dbReference type="ARBA" id="ARBA00023235"/>
    </source>
</evidence>
<dbReference type="InterPro" id="IPR036646">
    <property type="entry name" value="PGAM_B_sf"/>
</dbReference>
<dbReference type="SUPFAM" id="SSF64158">
    <property type="entry name" value="2,3-Bisphosphoglycerate-independent phosphoglycerate mutase, substrate-binding domain"/>
    <property type="match status" value="1"/>
</dbReference>
<dbReference type="NCBIfam" id="TIGR01307">
    <property type="entry name" value="pgm_bpd_ind"/>
    <property type="match status" value="1"/>
</dbReference>
<feature type="binding site" evidence="9 13">
    <location>
        <position position="446"/>
    </location>
    <ligand>
        <name>Mn(2+)</name>
        <dbReference type="ChEBI" id="CHEBI:29035"/>
        <label>2</label>
    </ligand>
</feature>
<evidence type="ECO:0000256" key="4">
    <source>
        <dbReference type="ARBA" id="ARBA00008819"/>
    </source>
</evidence>
<comment type="function">
    <text evidence="2 9">Catalyzes the interconversion of 2-phosphoglycerate and 3-phosphoglycerate.</text>
</comment>
<reference evidence="16" key="1">
    <citation type="submission" date="2020-04" db="EMBL/GenBank/DDBJ databases">
        <authorList>
            <person name="Zhang T."/>
        </authorList>
    </citation>
    <scope>NUCLEOTIDE SEQUENCE</scope>
    <source>
        <strain evidence="16">HKST-UBA03</strain>
    </source>
</reference>
<comment type="pathway">
    <text evidence="3 9">Carbohydrate degradation; glycolysis; pyruvate from D-glyceraldehyde 3-phosphate: step 3/5.</text>
</comment>
<keyword evidence="8 9" id="KW-0413">Isomerase</keyword>
<evidence type="ECO:0000256" key="9">
    <source>
        <dbReference type="HAMAP-Rule" id="MF_01038"/>
    </source>
</evidence>
<feature type="binding site" evidence="9 13">
    <location>
        <position position="408"/>
    </location>
    <ligand>
        <name>Mn(2+)</name>
        <dbReference type="ChEBI" id="CHEBI:29035"/>
        <label>1</label>
    </ligand>
</feature>
<dbReference type="GO" id="GO:0006007">
    <property type="term" value="P:glucose catabolic process"/>
    <property type="evidence" value="ECO:0007669"/>
    <property type="project" value="InterPro"/>
</dbReference>
<feature type="binding site" evidence="9 13">
    <location>
        <position position="445"/>
    </location>
    <ligand>
        <name>Mn(2+)</name>
        <dbReference type="ChEBI" id="CHEBI:29035"/>
        <label>2</label>
    </ligand>
</feature>
<dbReference type="PANTHER" id="PTHR31637">
    <property type="entry name" value="2,3-BISPHOSPHOGLYCERATE-INDEPENDENT PHOSPHOGLYCERATE MUTASE"/>
    <property type="match status" value="1"/>
</dbReference>
<feature type="binding site" evidence="9 13">
    <location>
        <position position="464"/>
    </location>
    <ligand>
        <name>Mn(2+)</name>
        <dbReference type="ChEBI" id="CHEBI:29035"/>
        <label>1</label>
    </ligand>
</feature>
<dbReference type="AlphaFoldDB" id="A0A955RRX0"/>
<dbReference type="CDD" id="cd16010">
    <property type="entry name" value="iPGM"/>
    <property type="match status" value="1"/>
</dbReference>
<proteinExistence type="inferred from homology"/>
<feature type="binding site" evidence="9 12">
    <location>
        <position position="188"/>
    </location>
    <ligand>
        <name>substrate</name>
    </ligand>
</feature>
<feature type="binding site" evidence="9 13">
    <location>
        <position position="404"/>
    </location>
    <ligand>
        <name>Mn(2+)</name>
        <dbReference type="ChEBI" id="CHEBI:29035"/>
        <label>1</label>
    </ligand>
</feature>
<dbReference type="Gene3D" id="3.40.1450.10">
    <property type="entry name" value="BPG-independent phosphoglycerate mutase, domain B"/>
    <property type="match status" value="1"/>
</dbReference>
<evidence type="ECO:0000256" key="6">
    <source>
        <dbReference type="ARBA" id="ARBA00023152"/>
    </source>
</evidence>
<evidence type="ECO:0000256" key="11">
    <source>
        <dbReference type="PIRSR" id="PIRSR001492-1"/>
    </source>
</evidence>
<feature type="binding site" evidence="9 13">
    <location>
        <position position="65"/>
    </location>
    <ligand>
        <name>Mn(2+)</name>
        <dbReference type="ChEBI" id="CHEBI:29035"/>
        <label>2</label>
    </ligand>
</feature>
<dbReference type="Pfam" id="PF06415">
    <property type="entry name" value="iPGM_N"/>
    <property type="match status" value="1"/>
</dbReference>
<dbReference type="InterPro" id="IPR011258">
    <property type="entry name" value="BPG-indep_PGM_N"/>
</dbReference>
<dbReference type="PIRSF" id="PIRSF001492">
    <property type="entry name" value="IPGAM"/>
    <property type="match status" value="1"/>
</dbReference>
<keyword evidence="6 9" id="KW-0324">Glycolysis</keyword>
<dbReference type="PANTHER" id="PTHR31637:SF0">
    <property type="entry name" value="2,3-BISPHOSPHOGLYCERATE-INDEPENDENT PHOSPHOGLYCERATE MUTASE"/>
    <property type="match status" value="1"/>
</dbReference>
<feature type="binding site" evidence="9 13">
    <location>
        <position position="15"/>
    </location>
    <ligand>
        <name>Mn(2+)</name>
        <dbReference type="ChEBI" id="CHEBI:29035"/>
        <label>2</label>
    </ligand>
</feature>
<feature type="binding site" evidence="9 12">
    <location>
        <position position="126"/>
    </location>
    <ligand>
        <name>substrate</name>
    </ligand>
</feature>
<reference evidence="16" key="2">
    <citation type="journal article" date="2021" name="Microbiome">
        <title>Successional dynamics and alternative stable states in a saline activated sludge microbial community over 9 years.</title>
        <authorList>
            <person name="Wang Y."/>
            <person name="Ye J."/>
            <person name="Ju F."/>
            <person name="Liu L."/>
            <person name="Boyd J.A."/>
            <person name="Deng Y."/>
            <person name="Parks D.H."/>
            <person name="Jiang X."/>
            <person name="Yin X."/>
            <person name="Woodcroft B.J."/>
            <person name="Tyson G.W."/>
            <person name="Hugenholtz P."/>
            <person name="Polz M.F."/>
            <person name="Zhang T."/>
        </authorList>
    </citation>
    <scope>NUCLEOTIDE SEQUENCE</scope>
    <source>
        <strain evidence="16">HKST-UBA03</strain>
    </source>
</reference>
<sequence length="522" mass="57463">MKEENKSPLVLVVLDGWGVGPKGHTNAIDQANTPFYDSLLENYPNTTLEASGLAVGIPDGMAGNSEVGHMNLGAGFVVLQDVLRINQAIDNGDFFKNESLLDLANHVNKYSSTLHITGLVSKAVVHSSFNHLLACIKFAKESGIKKTVVHVITDGRDSSPFSGVDNVQELIDFMQELNYGAIGSIVGRYYAMDRDHRWDRTKLAYDLLTKGEGLVETDPVVAIKNAYDRGETDEFIKPISIRVDGEFETVHDNDGFLFFNFRTDRPRQLTHAFVDDNFDGFEKEVVISGLHYTSMTRYEKDLRVDGICFDPPDVPNPFAKVISERGLTQMHIAESEKRAHVTYFFNGGHETPFEGEERVIVPSPKVATYDLQPEMSATGVTEALLTSIKSGEFDFIIANFANSDMVSHSGDMQASISAVETLDQQLKQIVPVLTDLGARLIITSDHGNAEQLINPDTGVIDTEHNIYPVPFIFISDVNKKVELEAGVLSDVTTTMLKLLDIDAPSDMTGKDLLAGLNVESAK</sequence>
<gene>
    <name evidence="9 16" type="primary">gpmI</name>
    <name evidence="16" type="ORF">KC614_02200</name>
</gene>
<name>A0A955RRX0_UNCKA</name>
<comment type="caution">
    <text evidence="16">The sequence shown here is derived from an EMBL/GenBank/DDBJ whole genome shotgun (WGS) entry which is preliminary data.</text>
</comment>
<evidence type="ECO:0000259" key="15">
    <source>
        <dbReference type="Pfam" id="PF06415"/>
    </source>
</evidence>
<evidence type="ECO:0000256" key="10">
    <source>
        <dbReference type="NCBIfam" id="TIGR01307"/>
    </source>
</evidence>
<comment type="catalytic activity">
    <reaction evidence="1 9">
        <text>(2R)-2-phosphoglycerate = (2R)-3-phosphoglycerate</text>
        <dbReference type="Rhea" id="RHEA:15901"/>
        <dbReference type="ChEBI" id="CHEBI:58272"/>
        <dbReference type="ChEBI" id="CHEBI:58289"/>
        <dbReference type="EC" id="5.4.2.12"/>
    </reaction>
</comment>
<feature type="binding site" evidence="9 12">
    <location>
        <begin position="262"/>
        <end position="265"/>
    </location>
    <ligand>
        <name>substrate</name>
    </ligand>
</feature>
<feature type="binding site" evidence="9 12">
    <location>
        <position position="194"/>
    </location>
    <ligand>
        <name>substrate</name>
    </ligand>
</feature>
<evidence type="ECO:0000256" key="5">
    <source>
        <dbReference type="ARBA" id="ARBA00022723"/>
    </source>
</evidence>
<dbReference type="Proteomes" id="UP000751518">
    <property type="component" value="Unassembled WGS sequence"/>
</dbReference>
<evidence type="ECO:0000256" key="13">
    <source>
        <dbReference type="PIRSR" id="PIRSR001492-3"/>
    </source>
</evidence>
<evidence type="ECO:0000313" key="17">
    <source>
        <dbReference type="Proteomes" id="UP000751518"/>
    </source>
</evidence>
<accession>A0A955RRX0</accession>
<dbReference type="GO" id="GO:0006096">
    <property type="term" value="P:glycolytic process"/>
    <property type="evidence" value="ECO:0007669"/>
    <property type="project" value="UniProtKB-UniRule"/>
</dbReference>
<evidence type="ECO:0000256" key="2">
    <source>
        <dbReference type="ARBA" id="ARBA00002315"/>
    </source>
</evidence>
<dbReference type="GO" id="GO:0005737">
    <property type="term" value="C:cytoplasm"/>
    <property type="evidence" value="ECO:0007669"/>
    <property type="project" value="InterPro"/>
</dbReference>
<dbReference type="SUPFAM" id="SSF53649">
    <property type="entry name" value="Alkaline phosphatase-like"/>
    <property type="match status" value="1"/>
</dbReference>
<dbReference type="EMBL" id="JAGQKZ010000013">
    <property type="protein sequence ID" value="MCA9391993.1"/>
    <property type="molecule type" value="Genomic_DNA"/>
</dbReference>
<dbReference type="FunFam" id="3.40.1450.10:FF:000002">
    <property type="entry name" value="2,3-bisphosphoglycerate-independent phosphoglycerate mutase"/>
    <property type="match status" value="1"/>
</dbReference>
<dbReference type="InterPro" id="IPR005995">
    <property type="entry name" value="Pgm_bpd_ind"/>
</dbReference>
<keyword evidence="7 9" id="KW-0464">Manganese</keyword>
<dbReference type="InterPro" id="IPR017850">
    <property type="entry name" value="Alkaline_phosphatase_core_sf"/>
</dbReference>
<evidence type="ECO:0000256" key="3">
    <source>
        <dbReference type="ARBA" id="ARBA00004798"/>
    </source>
</evidence>
<feature type="binding site" evidence="9 12">
    <location>
        <position position="337"/>
    </location>
    <ligand>
        <name>substrate</name>
    </ligand>
</feature>
<dbReference type="GO" id="GO:0004619">
    <property type="term" value="F:phosphoglycerate mutase activity"/>
    <property type="evidence" value="ECO:0007669"/>
    <property type="project" value="UniProtKB-UniRule"/>
</dbReference>
<feature type="active site" description="Phosphoserine intermediate" evidence="9 11">
    <location>
        <position position="65"/>
    </location>
</feature>
<evidence type="ECO:0000256" key="7">
    <source>
        <dbReference type="ARBA" id="ARBA00023211"/>
    </source>
</evidence>
<evidence type="ECO:0000256" key="12">
    <source>
        <dbReference type="PIRSR" id="PIRSR001492-2"/>
    </source>
</evidence>
<evidence type="ECO:0000259" key="14">
    <source>
        <dbReference type="Pfam" id="PF01676"/>
    </source>
</evidence>
<evidence type="ECO:0000313" key="16">
    <source>
        <dbReference type="EMBL" id="MCA9391993.1"/>
    </source>
</evidence>
<dbReference type="Gene3D" id="3.40.720.10">
    <property type="entry name" value="Alkaline Phosphatase, subunit A"/>
    <property type="match status" value="1"/>
</dbReference>
<feature type="binding site" evidence="9 12">
    <location>
        <begin position="156"/>
        <end position="157"/>
    </location>
    <ligand>
        <name>substrate</name>
    </ligand>
</feature>
<feature type="domain" description="Metalloenzyme" evidence="14">
    <location>
        <begin position="8"/>
        <end position="502"/>
    </location>
</feature>
<feature type="domain" description="BPG-independent PGAM N-terminal" evidence="15">
    <location>
        <begin position="85"/>
        <end position="300"/>
    </location>
</feature>
<comment type="similarity">
    <text evidence="4 9">Belongs to the BPG-independent phosphoglycerate mutase family.</text>
</comment>
<dbReference type="HAMAP" id="MF_01038">
    <property type="entry name" value="GpmI"/>
    <property type="match status" value="1"/>
</dbReference>
<dbReference type="GO" id="GO:0030145">
    <property type="term" value="F:manganese ion binding"/>
    <property type="evidence" value="ECO:0007669"/>
    <property type="project" value="UniProtKB-UniRule"/>
</dbReference>
<comment type="subunit">
    <text evidence="9">Monomer.</text>
</comment>
<keyword evidence="5 9" id="KW-0479">Metal-binding</keyword>